<dbReference type="GO" id="GO:0003677">
    <property type="term" value="F:DNA binding"/>
    <property type="evidence" value="ECO:0007669"/>
    <property type="project" value="UniProtKB-KW"/>
</dbReference>
<evidence type="ECO:0000256" key="1">
    <source>
        <dbReference type="ARBA" id="ARBA00008857"/>
    </source>
</evidence>
<dbReference type="PANTHER" id="PTHR30349">
    <property type="entry name" value="PHAGE INTEGRASE-RELATED"/>
    <property type="match status" value="1"/>
</dbReference>
<evidence type="ECO:0000256" key="3">
    <source>
        <dbReference type="ARBA" id="ARBA00023125"/>
    </source>
</evidence>
<evidence type="ECO:0000256" key="4">
    <source>
        <dbReference type="ARBA" id="ARBA00023172"/>
    </source>
</evidence>
<evidence type="ECO:0000313" key="7">
    <source>
        <dbReference type="Proteomes" id="UP000605148"/>
    </source>
</evidence>
<keyword evidence="4" id="KW-0233">DNA recombination</keyword>
<keyword evidence="3" id="KW-0238">DNA-binding</keyword>
<dbReference type="InterPro" id="IPR013762">
    <property type="entry name" value="Integrase-like_cat_sf"/>
</dbReference>
<comment type="caution">
    <text evidence="6">The sequence shown here is derived from an EMBL/GenBank/DDBJ whole genome shotgun (WGS) entry which is preliminary data.</text>
</comment>
<evidence type="ECO:0000313" key="6">
    <source>
        <dbReference type="EMBL" id="GGB64197.1"/>
    </source>
</evidence>
<dbReference type="SUPFAM" id="SSF56349">
    <property type="entry name" value="DNA breaking-rejoining enzymes"/>
    <property type="match status" value="1"/>
</dbReference>
<evidence type="ECO:0000256" key="2">
    <source>
        <dbReference type="ARBA" id="ARBA00022908"/>
    </source>
</evidence>
<proteinExistence type="inferred from homology"/>
<dbReference type="Gene3D" id="1.10.443.10">
    <property type="entry name" value="Intergrase catalytic core"/>
    <property type="match status" value="1"/>
</dbReference>
<dbReference type="InterPro" id="IPR050090">
    <property type="entry name" value="Tyrosine_recombinase_XerCD"/>
</dbReference>
<dbReference type="EMBL" id="BMFA01000029">
    <property type="protein sequence ID" value="GGB64197.1"/>
    <property type="molecule type" value="Genomic_DNA"/>
</dbReference>
<name>A0A916X3Q8_9HYPH</name>
<dbReference type="RefSeq" id="WP_150497980.1">
    <property type="nucleotide sequence ID" value="NZ_BMFA01000029.1"/>
</dbReference>
<feature type="domain" description="Tyr recombinase" evidence="5">
    <location>
        <begin position="100"/>
        <end position="296"/>
    </location>
</feature>
<dbReference type="PROSITE" id="PS51898">
    <property type="entry name" value="TYR_RECOMBINASE"/>
    <property type="match status" value="1"/>
</dbReference>
<protein>
    <submittedName>
        <fullName evidence="6">Integrase</fullName>
    </submittedName>
</protein>
<dbReference type="Pfam" id="PF00589">
    <property type="entry name" value="Phage_integrase"/>
    <property type="match status" value="1"/>
</dbReference>
<gene>
    <name evidence="6" type="ORF">GCM10011316_40020</name>
</gene>
<dbReference type="InterPro" id="IPR002104">
    <property type="entry name" value="Integrase_catalytic"/>
</dbReference>
<dbReference type="GO" id="GO:0006310">
    <property type="term" value="P:DNA recombination"/>
    <property type="evidence" value="ECO:0007669"/>
    <property type="project" value="UniProtKB-KW"/>
</dbReference>
<dbReference type="PANTHER" id="PTHR30349:SF41">
    <property type="entry name" value="INTEGRASE_RECOMBINASE PROTEIN MJ0367-RELATED"/>
    <property type="match status" value="1"/>
</dbReference>
<dbReference type="OrthoDB" id="6388170at2"/>
<accession>A0A916X3Q8</accession>
<dbReference type="GO" id="GO:0015074">
    <property type="term" value="P:DNA integration"/>
    <property type="evidence" value="ECO:0007669"/>
    <property type="project" value="UniProtKB-KW"/>
</dbReference>
<comment type="similarity">
    <text evidence="1">Belongs to the 'phage' integrase family.</text>
</comment>
<keyword evidence="7" id="KW-1185">Reference proteome</keyword>
<dbReference type="Proteomes" id="UP000605148">
    <property type="component" value="Unassembled WGS sequence"/>
</dbReference>
<sequence>MSHLRNALADYLTMRRALGYKMDKAERLLGQFVTFAEDRGETHVRAGTALAWATKPAGADAIWTSRRLAEVRLFARHLRTLDPRTEVPADDLLPAQIRRATPYLYTPREIAALMRATGNLRGTHVQATYRTLIGLLATTGMRIGEAIGLDRGDFDAGGGMVTIRHGKFDKARALPLHPTTVAALQDYLHRDDRPCPEGPPVLLISSRGKRLRYNTVQPIFRKLLHHCGIAPRSAACRPRIHDLRHSFAVSTIIDDYRTGDPGSRLAILSTYLGHADPGDTYWYLSAAPELLALAGERLERHLAGDA</sequence>
<keyword evidence="2" id="KW-0229">DNA integration</keyword>
<organism evidence="6 7">
    <name type="scientific">Roseibium aquae</name>
    <dbReference type="NCBI Taxonomy" id="1323746"/>
    <lineage>
        <taxon>Bacteria</taxon>
        <taxon>Pseudomonadati</taxon>
        <taxon>Pseudomonadota</taxon>
        <taxon>Alphaproteobacteria</taxon>
        <taxon>Hyphomicrobiales</taxon>
        <taxon>Stappiaceae</taxon>
        <taxon>Roseibium</taxon>
    </lineage>
</organism>
<dbReference type="InterPro" id="IPR011010">
    <property type="entry name" value="DNA_brk_join_enz"/>
</dbReference>
<reference evidence="6" key="2">
    <citation type="submission" date="2020-09" db="EMBL/GenBank/DDBJ databases">
        <authorList>
            <person name="Sun Q."/>
            <person name="Zhou Y."/>
        </authorList>
    </citation>
    <scope>NUCLEOTIDE SEQUENCE</scope>
    <source>
        <strain evidence="6">CGMCC 1.12426</strain>
    </source>
</reference>
<evidence type="ECO:0000259" key="5">
    <source>
        <dbReference type="PROSITE" id="PS51898"/>
    </source>
</evidence>
<reference evidence="6" key="1">
    <citation type="journal article" date="2014" name="Int. J. Syst. Evol. Microbiol.">
        <title>Complete genome sequence of Corynebacterium casei LMG S-19264T (=DSM 44701T), isolated from a smear-ripened cheese.</title>
        <authorList>
            <consortium name="US DOE Joint Genome Institute (JGI-PGF)"/>
            <person name="Walter F."/>
            <person name="Albersmeier A."/>
            <person name="Kalinowski J."/>
            <person name="Ruckert C."/>
        </authorList>
    </citation>
    <scope>NUCLEOTIDE SEQUENCE</scope>
    <source>
        <strain evidence="6">CGMCC 1.12426</strain>
    </source>
</reference>
<dbReference type="AlphaFoldDB" id="A0A916X3Q8"/>